<protein>
    <submittedName>
        <fullName evidence="5">HAD-IB family hydrolase</fullName>
    </submittedName>
</protein>
<sequence>MSATTPPGFPESPRDFLANWTASRGNLRNFLETQALAPLDEESQRTAGEAAAAAALEEFGLELEDFASGVDSVTGSYDAAGAQRITAQDPDVPVDVGAAAFFDVDNTLIQGSSLVEFAFGLARKRYFRISEILPIAWKQLKFRVSGSENAKDVAAGRAQALEFVKGRSVDELVDLCEEIVDASLARRAYPGTTQLAEMHLAAGQQVWLVTATPVQLAQVLARRFGFTGALGTVAEVKDGKFTGRLVGDILHGPGKKHAVAALATIEGLDLSRCTAYSDSANDVPMLSMVGTAVAINPDRKLRDIAGDRGWLVRDYRSVRRAIRTYGLPALATAAFSYGGWRYYRR</sequence>
<dbReference type="Gene3D" id="1.20.1440.100">
    <property type="entry name" value="SG protein - dephosphorylation function"/>
    <property type="match status" value="1"/>
</dbReference>
<comment type="caution">
    <text evidence="5">The sequence shown here is derived from an EMBL/GenBank/DDBJ whole genome shotgun (WGS) entry which is preliminary data.</text>
</comment>
<evidence type="ECO:0000256" key="3">
    <source>
        <dbReference type="ARBA" id="ARBA00022801"/>
    </source>
</evidence>
<dbReference type="FunFam" id="3.40.50.1000:FF:000025">
    <property type="entry name" value="HAD hydrolase, family IB"/>
    <property type="match status" value="1"/>
</dbReference>
<dbReference type="EMBL" id="JAEHFL010000010">
    <property type="protein sequence ID" value="MBK3428413.1"/>
    <property type="molecule type" value="Genomic_DNA"/>
</dbReference>
<accession>A0A8I1HSN3</accession>
<proteinExistence type="inferred from homology"/>
<keyword evidence="4" id="KW-0460">Magnesium</keyword>
<dbReference type="InterPro" id="IPR036412">
    <property type="entry name" value="HAD-like_sf"/>
</dbReference>
<organism evidence="5 6">
    <name type="scientific">Corynebacterium tuberculostearicum</name>
    <dbReference type="NCBI Taxonomy" id="38304"/>
    <lineage>
        <taxon>Bacteria</taxon>
        <taxon>Bacillati</taxon>
        <taxon>Actinomycetota</taxon>
        <taxon>Actinomycetes</taxon>
        <taxon>Mycobacteriales</taxon>
        <taxon>Corynebacteriaceae</taxon>
        <taxon>Corynebacterium</taxon>
    </lineage>
</organism>
<dbReference type="PANTHER" id="PTHR43344:SF15">
    <property type="entry name" value="PHOSPHOSERINE PHOSPHATASE SERB1"/>
    <property type="match status" value="1"/>
</dbReference>
<evidence type="ECO:0000256" key="4">
    <source>
        <dbReference type="ARBA" id="ARBA00022842"/>
    </source>
</evidence>
<dbReference type="NCBIfam" id="TIGR01490">
    <property type="entry name" value="HAD-SF-IB-hyp1"/>
    <property type="match status" value="1"/>
</dbReference>
<dbReference type="Gene3D" id="3.40.50.1000">
    <property type="entry name" value="HAD superfamily/HAD-like"/>
    <property type="match status" value="1"/>
</dbReference>
<comment type="similarity">
    <text evidence="1">Belongs to the HAD-like hydrolase superfamily. SerB family.</text>
</comment>
<dbReference type="InterPro" id="IPR023214">
    <property type="entry name" value="HAD_sf"/>
</dbReference>
<evidence type="ECO:0000256" key="1">
    <source>
        <dbReference type="ARBA" id="ARBA00009184"/>
    </source>
</evidence>
<keyword evidence="6" id="KW-1185">Reference proteome</keyword>
<keyword evidence="3 5" id="KW-0378">Hydrolase</keyword>
<dbReference type="PANTHER" id="PTHR43344">
    <property type="entry name" value="PHOSPHOSERINE PHOSPHATASE"/>
    <property type="match status" value="1"/>
</dbReference>
<dbReference type="InterPro" id="IPR006385">
    <property type="entry name" value="HAD_hydro_SerB1"/>
</dbReference>
<evidence type="ECO:0000313" key="6">
    <source>
        <dbReference type="Proteomes" id="UP000603369"/>
    </source>
</evidence>
<dbReference type="Proteomes" id="UP000603369">
    <property type="component" value="Unassembled WGS sequence"/>
</dbReference>
<reference evidence="5 6" key="1">
    <citation type="submission" date="2020-12" db="EMBL/GenBank/DDBJ databases">
        <title>Draft genome sequence of the commensal strain Corynebacterium tuberculostearicum MFP09/CIP 102622 isolated from human skin.</title>
        <authorList>
            <person name="Boukerb A.M."/>
            <person name="Janvier X."/>
            <person name="Feuilloley M.G.J."/>
            <person name="Groboillot A."/>
        </authorList>
    </citation>
    <scope>NUCLEOTIDE SEQUENCE [LARGE SCALE GENOMIC DNA]</scope>
    <source>
        <strain evidence="5 6">CIP 102622</strain>
    </source>
</reference>
<dbReference type="RefSeq" id="WP_200435964.1">
    <property type="nucleotide sequence ID" value="NZ_CP175764.1"/>
</dbReference>
<name>A0A8I1HSN3_9CORY</name>
<dbReference type="InterPro" id="IPR050582">
    <property type="entry name" value="HAD-like_SerB"/>
</dbReference>
<dbReference type="GO" id="GO:0016787">
    <property type="term" value="F:hydrolase activity"/>
    <property type="evidence" value="ECO:0007669"/>
    <property type="project" value="UniProtKB-KW"/>
</dbReference>
<keyword evidence="2" id="KW-0479">Metal-binding</keyword>
<dbReference type="AlphaFoldDB" id="A0A8I1HSN3"/>
<dbReference type="NCBIfam" id="TIGR01488">
    <property type="entry name" value="HAD-SF-IB"/>
    <property type="match status" value="1"/>
</dbReference>
<dbReference type="SUPFAM" id="SSF56784">
    <property type="entry name" value="HAD-like"/>
    <property type="match status" value="1"/>
</dbReference>
<evidence type="ECO:0000313" key="5">
    <source>
        <dbReference type="EMBL" id="MBK3428413.1"/>
    </source>
</evidence>
<evidence type="ECO:0000256" key="2">
    <source>
        <dbReference type="ARBA" id="ARBA00022723"/>
    </source>
</evidence>
<dbReference type="Pfam" id="PF12710">
    <property type="entry name" value="HAD"/>
    <property type="match status" value="1"/>
</dbReference>
<dbReference type="CDD" id="cd02612">
    <property type="entry name" value="HAD_PGPPase"/>
    <property type="match status" value="1"/>
</dbReference>
<gene>
    <name evidence="5" type="ORF">JDP02_07810</name>
</gene>
<dbReference type="GO" id="GO:0046872">
    <property type="term" value="F:metal ion binding"/>
    <property type="evidence" value="ECO:0007669"/>
    <property type="project" value="UniProtKB-KW"/>
</dbReference>